<accession>A0A6J4HCG6</accession>
<dbReference type="InterPro" id="IPR016639">
    <property type="entry name" value="GST_Omega/GSH"/>
</dbReference>
<feature type="active site" description="Nucleophile" evidence="1">
    <location>
        <position position="53"/>
    </location>
</feature>
<dbReference type="InterPro" id="IPR010987">
    <property type="entry name" value="Glutathione-S-Trfase_C-like"/>
</dbReference>
<dbReference type="SUPFAM" id="SSF52833">
    <property type="entry name" value="Thioredoxin-like"/>
    <property type="match status" value="1"/>
</dbReference>
<feature type="site" description="Lowers pKa of active site Cys" evidence="3">
    <location>
        <position position="286"/>
    </location>
</feature>
<dbReference type="Gene3D" id="3.40.30.10">
    <property type="entry name" value="Glutaredoxin"/>
    <property type="match status" value="1"/>
</dbReference>
<evidence type="ECO:0000256" key="2">
    <source>
        <dbReference type="PIRSR" id="PIRSR015753-2"/>
    </source>
</evidence>
<evidence type="ECO:0000259" key="4">
    <source>
        <dbReference type="PROSITE" id="PS50405"/>
    </source>
</evidence>
<dbReference type="CDD" id="cd03190">
    <property type="entry name" value="GST_C_Omega_like"/>
    <property type="match status" value="1"/>
</dbReference>
<feature type="binding site" evidence="2">
    <location>
        <begin position="119"/>
        <end position="122"/>
    </location>
    <ligand>
        <name>glutathione</name>
        <dbReference type="ChEBI" id="CHEBI:57925"/>
    </ligand>
</feature>
<dbReference type="Pfam" id="PF13410">
    <property type="entry name" value="GST_C_2"/>
    <property type="match status" value="1"/>
</dbReference>
<dbReference type="InterPro" id="IPR036249">
    <property type="entry name" value="Thioredoxin-like_sf"/>
</dbReference>
<dbReference type="InterPro" id="IPR047047">
    <property type="entry name" value="GST_Omega-like_C"/>
</dbReference>
<dbReference type="PROSITE" id="PS50405">
    <property type="entry name" value="GST_CTER"/>
    <property type="match status" value="1"/>
</dbReference>
<feature type="site" description="Lowers pKa of active site Cys" evidence="3">
    <location>
        <position position="243"/>
    </location>
</feature>
<organism evidence="5">
    <name type="scientific">uncultured Chloroflexia bacterium</name>
    <dbReference type="NCBI Taxonomy" id="1672391"/>
    <lineage>
        <taxon>Bacteria</taxon>
        <taxon>Bacillati</taxon>
        <taxon>Chloroflexota</taxon>
        <taxon>Chloroflexia</taxon>
        <taxon>environmental samples</taxon>
    </lineage>
</organism>
<dbReference type="InterPro" id="IPR040079">
    <property type="entry name" value="Glutathione_S-Trfase"/>
</dbReference>
<dbReference type="SUPFAM" id="SSF47616">
    <property type="entry name" value="GST C-terminal domain-like"/>
    <property type="match status" value="1"/>
</dbReference>
<protein>
    <submittedName>
        <fullName evidence="5">Glutathione S-transferase, omega</fullName>
        <ecNumber evidence="5">2.5.1.18</ecNumber>
    </submittedName>
</protein>
<keyword evidence="5" id="KW-0808">Transferase</keyword>
<dbReference type="Gene3D" id="1.20.1050.10">
    <property type="match status" value="1"/>
</dbReference>
<dbReference type="GO" id="GO:0004364">
    <property type="term" value="F:glutathione transferase activity"/>
    <property type="evidence" value="ECO:0007669"/>
    <property type="project" value="UniProtKB-EC"/>
</dbReference>
<dbReference type="SFLD" id="SFLDS00019">
    <property type="entry name" value="Glutathione_Transferase_(cytos"/>
    <property type="match status" value="1"/>
</dbReference>
<dbReference type="SFLD" id="SFLDG01206">
    <property type="entry name" value="Xi.1"/>
    <property type="match status" value="1"/>
</dbReference>
<dbReference type="GO" id="GO:0005737">
    <property type="term" value="C:cytoplasm"/>
    <property type="evidence" value="ECO:0007669"/>
    <property type="project" value="TreeGrafter"/>
</dbReference>
<evidence type="ECO:0000313" key="5">
    <source>
        <dbReference type="EMBL" id="CAA9217732.1"/>
    </source>
</evidence>
<dbReference type="AlphaFoldDB" id="A0A6J4HCG6"/>
<dbReference type="EC" id="2.5.1.18" evidence="5"/>
<gene>
    <name evidence="5" type="ORF">AVDCRST_MAG93-301</name>
</gene>
<evidence type="ECO:0000256" key="3">
    <source>
        <dbReference type="PIRSR" id="PIRSR015753-3"/>
    </source>
</evidence>
<dbReference type="InterPro" id="IPR036282">
    <property type="entry name" value="Glutathione-S-Trfase_C_sf"/>
</dbReference>
<dbReference type="PANTHER" id="PTHR32419">
    <property type="entry name" value="GLUTATHIONYL-HYDROQUINONE REDUCTASE"/>
    <property type="match status" value="1"/>
</dbReference>
<name>A0A6J4HCG6_9CHLR</name>
<dbReference type="PANTHER" id="PTHR32419:SF6">
    <property type="entry name" value="GLUTATHIONE S-TRANSFERASE OMEGA-LIKE 1-RELATED"/>
    <property type="match status" value="1"/>
</dbReference>
<evidence type="ECO:0000256" key="1">
    <source>
        <dbReference type="PIRSR" id="PIRSR015753-1"/>
    </source>
</evidence>
<feature type="domain" description="GST C-terminal" evidence="4">
    <location>
        <begin position="162"/>
        <end position="286"/>
    </location>
</feature>
<proteinExistence type="predicted"/>
<reference evidence="5" key="1">
    <citation type="submission" date="2020-02" db="EMBL/GenBank/DDBJ databases">
        <authorList>
            <person name="Meier V. D."/>
        </authorList>
    </citation>
    <scope>NUCLEOTIDE SEQUENCE</scope>
    <source>
        <strain evidence="5">AVDCRST_MAG93</strain>
    </source>
</reference>
<dbReference type="EMBL" id="CADCTR010000097">
    <property type="protein sequence ID" value="CAA9217732.1"/>
    <property type="molecule type" value="Genomic_DNA"/>
</dbReference>
<sequence length="314" mass="35910">MTTTDVAQFPAETNTKGEFVRQQYSIRDRITADGSSGYAVEPGRYHLYVSLACPWAHRSVIVRSLLGLEDAISMSVVDPVRDERGWAFRDGPGYSKDPVNGFAFLSEAYLITDPGYTGRYTVPCIWDRQQKRLVSNNYPDFTINFETEWTALHKPGAPDLYPVELRDEIDAVNAMVYEDVNNGVYKSGFAATQEAYETAVDALFARLDWIEARLARHRFLVGSNITEADIRLFTTLVRFDAVYHGHFKCNIRRLIDYPNLWGYARDLYQHPGFGETVNFDHIKRHYYMTHDALNPTHIVPKGPMIDWNTPHGRG</sequence>
<dbReference type="PIRSF" id="PIRSF015753">
    <property type="entry name" value="GST"/>
    <property type="match status" value="1"/>
</dbReference>
<dbReference type="SFLD" id="SFLDG01148">
    <property type="entry name" value="Xi_(cytGST)"/>
    <property type="match status" value="1"/>
</dbReference>
<feature type="active site" description="Proton donor/acceptor" evidence="1">
    <location>
        <position position="185"/>
    </location>
</feature>
<feature type="binding site" evidence="2">
    <location>
        <position position="86"/>
    </location>
    <ligand>
        <name>glutathione</name>
        <dbReference type="ChEBI" id="CHEBI:57925"/>
    </ligand>
</feature>